<sequence length="306" mass="32568">GGRGRDTRRHAARHPAPHRYRLGPRRRGPDRSGRPAGGGRARVPPPARTAPQCGARLRARPRRQWPDGRATGRAGLRALPGAGRHGAPVPLSAGRGAGPLRPPLAGPAGRAPAHERRPPLPVGGGTGRATPVLHRPLDRAGRHARPSSHPAGLGGDPPGLRRPRGPERPPQRRRACGLGASPRRRLGPTPARTCPSRRRPARPPGRRRPARGDGRAPGRSAPPGPRTPQRRGAPGLRQYRGGRPGSRHRGLARGRSRQPANVLHPARRTAARHGGGRGLAPPRRPLGQGRRGRRPPPPRLGGHRPL</sequence>
<evidence type="ECO:0000256" key="1">
    <source>
        <dbReference type="SAM" id="MobiDB-lite"/>
    </source>
</evidence>
<evidence type="ECO:0000313" key="2">
    <source>
        <dbReference type="EMBL" id="CAA9424722.1"/>
    </source>
</evidence>
<dbReference type="EMBL" id="CADCUU010000360">
    <property type="protein sequence ID" value="CAA9424722.1"/>
    <property type="molecule type" value="Genomic_DNA"/>
</dbReference>
<feature type="compositionally biased region" description="Basic residues" evidence="1">
    <location>
        <begin position="265"/>
        <end position="275"/>
    </location>
</feature>
<accession>A0A6J4PT42</accession>
<reference evidence="2" key="1">
    <citation type="submission" date="2020-02" db="EMBL/GenBank/DDBJ databases">
        <authorList>
            <person name="Meier V. D."/>
        </authorList>
    </citation>
    <scope>NUCLEOTIDE SEQUENCE</scope>
    <source>
        <strain evidence="2">AVDCRST_MAG15</strain>
    </source>
</reference>
<organism evidence="2">
    <name type="scientific">uncultured Rubellimicrobium sp</name>
    <dbReference type="NCBI Taxonomy" id="543078"/>
    <lineage>
        <taxon>Bacteria</taxon>
        <taxon>Pseudomonadati</taxon>
        <taxon>Pseudomonadota</taxon>
        <taxon>Alphaproteobacteria</taxon>
        <taxon>Rhodobacterales</taxon>
        <taxon>Roseobacteraceae</taxon>
        <taxon>Rubellimicrobium</taxon>
        <taxon>environmental samples</taxon>
    </lineage>
</organism>
<proteinExistence type="predicted"/>
<feature type="compositionally biased region" description="Basic residues" evidence="1">
    <location>
        <begin position="290"/>
        <end position="306"/>
    </location>
</feature>
<name>A0A6J4PT42_9RHOB</name>
<feature type="compositionally biased region" description="Low complexity" evidence="1">
    <location>
        <begin position="279"/>
        <end position="288"/>
    </location>
</feature>
<feature type="compositionally biased region" description="Low complexity" evidence="1">
    <location>
        <begin position="68"/>
        <end position="88"/>
    </location>
</feature>
<feature type="region of interest" description="Disordered" evidence="1">
    <location>
        <begin position="1"/>
        <end position="306"/>
    </location>
</feature>
<feature type="compositionally biased region" description="Basic residues" evidence="1">
    <location>
        <begin position="195"/>
        <end position="209"/>
    </location>
</feature>
<feature type="compositionally biased region" description="Basic residues" evidence="1">
    <location>
        <begin position="1"/>
        <end position="26"/>
    </location>
</feature>
<protein>
    <submittedName>
        <fullName evidence="2">Succinyl-CoA synthetase, alpha subunit</fullName>
    </submittedName>
</protein>
<feature type="compositionally biased region" description="Basic residues" evidence="1">
    <location>
        <begin position="245"/>
        <end position="256"/>
    </location>
</feature>
<dbReference type="AlphaFoldDB" id="A0A6J4PT42"/>
<gene>
    <name evidence="2" type="ORF">AVDCRST_MAG15-2705</name>
</gene>
<feature type="non-terminal residue" evidence="2">
    <location>
        <position position="306"/>
    </location>
</feature>
<feature type="non-terminal residue" evidence="2">
    <location>
        <position position="1"/>
    </location>
</feature>